<evidence type="ECO:0008006" key="2">
    <source>
        <dbReference type="Google" id="ProtNLM"/>
    </source>
</evidence>
<dbReference type="Gene3D" id="3.40.50.620">
    <property type="entry name" value="HUPs"/>
    <property type="match status" value="1"/>
</dbReference>
<comment type="caution">
    <text evidence="1">The sequence shown here is derived from an EMBL/GenBank/DDBJ whole genome shotgun (WGS) entry which is preliminary data.</text>
</comment>
<name>A0A0F9BRH4_9ZZZZ</name>
<dbReference type="EMBL" id="LAZR01036571">
    <property type="protein sequence ID" value="KKL24500.1"/>
    <property type="molecule type" value="Genomic_DNA"/>
</dbReference>
<dbReference type="InterPro" id="IPR014729">
    <property type="entry name" value="Rossmann-like_a/b/a_fold"/>
</dbReference>
<organism evidence="1">
    <name type="scientific">marine sediment metagenome</name>
    <dbReference type="NCBI Taxonomy" id="412755"/>
    <lineage>
        <taxon>unclassified sequences</taxon>
        <taxon>metagenomes</taxon>
        <taxon>ecological metagenomes</taxon>
    </lineage>
</organism>
<evidence type="ECO:0000313" key="1">
    <source>
        <dbReference type="EMBL" id="KKL24500.1"/>
    </source>
</evidence>
<proteinExistence type="predicted"/>
<dbReference type="AlphaFoldDB" id="A0A0F9BRH4"/>
<protein>
    <recommendedName>
        <fullName evidence="2">Phosphoadenosine phosphosulphate reductase domain-containing protein</fullName>
    </recommendedName>
</protein>
<gene>
    <name evidence="1" type="ORF">LCGC14_2414710</name>
</gene>
<sequence length="261" mass="29600">MRGVIKGNCKRCGGPFECKRRSQVYCSIQCANTALADKASDRMATIQATTAWSCGGGVDSTAIAMLIIEGKLPKPDLAWMVDVGWEKSSTWDHVTQVLRPRLKEVGVWLHVIKTTDYTDNKLLDAKGYVKIPAYRRVDGKVMKLSTRCSGPWKVSVAKRWLREQGVEKCENWIGIATEESRRAKPSRDKWFGHRWPLIELGLTRGDCLYMVGQNGWPMPPRTSCVMCPQQTNSEWQRMAQHEPQEDHTGQYLVGRALCRSR</sequence>
<dbReference type="SUPFAM" id="SSF52402">
    <property type="entry name" value="Adenine nucleotide alpha hydrolases-like"/>
    <property type="match status" value="1"/>
</dbReference>
<accession>A0A0F9BRH4</accession>
<reference evidence="1" key="1">
    <citation type="journal article" date="2015" name="Nature">
        <title>Complex archaea that bridge the gap between prokaryotes and eukaryotes.</title>
        <authorList>
            <person name="Spang A."/>
            <person name="Saw J.H."/>
            <person name="Jorgensen S.L."/>
            <person name="Zaremba-Niedzwiedzka K."/>
            <person name="Martijn J."/>
            <person name="Lind A.E."/>
            <person name="van Eijk R."/>
            <person name="Schleper C."/>
            <person name="Guy L."/>
            <person name="Ettema T.J."/>
        </authorList>
    </citation>
    <scope>NUCLEOTIDE SEQUENCE</scope>
</reference>